<sequence>MPTLIFNDVFQTIDYSQKQFECTGGNGLICIRVIDIKVIAIYDLMKKSWYLQEYAKYLPTKAVVHPFQMFENCVYEPSFWQKADIDDIDNNVEELIHHCTPEKYIGCFMPK</sequence>
<organism evidence="1 2">
    <name type="scientific">Ceratodon purpureus</name>
    <name type="common">Fire moss</name>
    <name type="synonym">Dicranum purpureum</name>
    <dbReference type="NCBI Taxonomy" id="3225"/>
    <lineage>
        <taxon>Eukaryota</taxon>
        <taxon>Viridiplantae</taxon>
        <taxon>Streptophyta</taxon>
        <taxon>Embryophyta</taxon>
        <taxon>Bryophyta</taxon>
        <taxon>Bryophytina</taxon>
        <taxon>Bryopsida</taxon>
        <taxon>Dicranidae</taxon>
        <taxon>Pseudoditrichales</taxon>
        <taxon>Ditrichaceae</taxon>
        <taxon>Ceratodon</taxon>
    </lineage>
</organism>
<name>A0A8T0IFD4_CERPU</name>
<dbReference type="Proteomes" id="UP000822688">
    <property type="component" value="Chromosome 3"/>
</dbReference>
<evidence type="ECO:0000313" key="1">
    <source>
        <dbReference type="EMBL" id="KAG0581715.1"/>
    </source>
</evidence>
<protein>
    <submittedName>
        <fullName evidence="1">Uncharacterized protein</fullName>
    </submittedName>
</protein>
<comment type="caution">
    <text evidence="1">The sequence shown here is derived from an EMBL/GenBank/DDBJ whole genome shotgun (WGS) entry which is preliminary data.</text>
</comment>
<gene>
    <name evidence="1" type="ORF">KC19_3G002800</name>
</gene>
<accession>A0A8T0IFD4</accession>
<dbReference type="EMBL" id="CM026423">
    <property type="protein sequence ID" value="KAG0581715.1"/>
    <property type="molecule type" value="Genomic_DNA"/>
</dbReference>
<evidence type="ECO:0000313" key="2">
    <source>
        <dbReference type="Proteomes" id="UP000822688"/>
    </source>
</evidence>
<keyword evidence="2" id="KW-1185">Reference proteome</keyword>
<proteinExistence type="predicted"/>
<dbReference type="AlphaFoldDB" id="A0A8T0IFD4"/>
<reference evidence="1" key="1">
    <citation type="submission" date="2020-06" db="EMBL/GenBank/DDBJ databases">
        <title>WGS assembly of Ceratodon purpureus strain R40.</title>
        <authorList>
            <person name="Carey S.B."/>
            <person name="Jenkins J."/>
            <person name="Shu S."/>
            <person name="Lovell J.T."/>
            <person name="Sreedasyam A."/>
            <person name="Maumus F."/>
            <person name="Tiley G.P."/>
            <person name="Fernandez-Pozo N."/>
            <person name="Barry K."/>
            <person name="Chen C."/>
            <person name="Wang M."/>
            <person name="Lipzen A."/>
            <person name="Daum C."/>
            <person name="Saski C.A."/>
            <person name="Payton A.C."/>
            <person name="Mcbreen J.C."/>
            <person name="Conrad R.E."/>
            <person name="Kollar L.M."/>
            <person name="Olsson S."/>
            <person name="Huttunen S."/>
            <person name="Landis J.B."/>
            <person name="Wickett N.J."/>
            <person name="Johnson M.G."/>
            <person name="Rensing S.A."/>
            <person name="Grimwood J."/>
            <person name="Schmutz J."/>
            <person name="Mcdaniel S.F."/>
        </authorList>
    </citation>
    <scope>NUCLEOTIDE SEQUENCE</scope>
    <source>
        <strain evidence="1">R40</strain>
    </source>
</reference>